<dbReference type="Proteomes" id="UP001057402">
    <property type="component" value="Chromosome 5"/>
</dbReference>
<evidence type="ECO:0000313" key="2">
    <source>
        <dbReference type="Proteomes" id="UP001057402"/>
    </source>
</evidence>
<reference evidence="2" key="1">
    <citation type="journal article" date="2023" name="Front. Plant Sci.">
        <title>Chromosomal-level genome assembly of Melastoma candidum provides insights into trichome evolution.</title>
        <authorList>
            <person name="Zhong Y."/>
            <person name="Wu W."/>
            <person name="Sun C."/>
            <person name="Zou P."/>
            <person name="Liu Y."/>
            <person name="Dai S."/>
            <person name="Zhou R."/>
        </authorList>
    </citation>
    <scope>NUCLEOTIDE SEQUENCE [LARGE SCALE GENOMIC DNA]</scope>
</reference>
<gene>
    <name evidence="1" type="ORF">MLD38_019321</name>
</gene>
<protein>
    <submittedName>
        <fullName evidence="1">Uncharacterized protein</fullName>
    </submittedName>
</protein>
<dbReference type="EMBL" id="CM042884">
    <property type="protein sequence ID" value="KAI4371045.1"/>
    <property type="molecule type" value="Genomic_DNA"/>
</dbReference>
<name>A0ACB9QX76_9MYRT</name>
<comment type="caution">
    <text evidence="1">The sequence shown here is derived from an EMBL/GenBank/DDBJ whole genome shotgun (WGS) entry which is preliminary data.</text>
</comment>
<keyword evidence="2" id="KW-1185">Reference proteome</keyword>
<organism evidence="1 2">
    <name type="scientific">Melastoma candidum</name>
    <dbReference type="NCBI Taxonomy" id="119954"/>
    <lineage>
        <taxon>Eukaryota</taxon>
        <taxon>Viridiplantae</taxon>
        <taxon>Streptophyta</taxon>
        <taxon>Embryophyta</taxon>
        <taxon>Tracheophyta</taxon>
        <taxon>Spermatophyta</taxon>
        <taxon>Magnoliopsida</taxon>
        <taxon>eudicotyledons</taxon>
        <taxon>Gunneridae</taxon>
        <taxon>Pentapetalae</taxon>
        <taxon>rosids</taxon>
        <taxon>malvids</taxon>
        <taxon>Myrtales</taxon>
        <taxon>Melastomataceae</taxon>
        <taxon>Melastomatoideae</taxon>
        <taxon>Melastomateae</taxon>
        <taxon>Melastoma</taxon>
    </lineage>
</organism>
<evidence type="ECO:0000313" key="1">
    <source>
        <dbReference type="EMBL" id="KAI4371045.1"/>
    </source>
</evidence>
<accession>A0ACB9QX76</accession>
<sequence length="715" mass="78310">MPEVSSEGGGRQGWRAGKHDRRVEVVEEVVVVEGEEGDEEDVEEIIVEEVEVIEEEEDEEEREGGGEGDGGEAGEEDMEFSEDERGESDPRQLAPTDGRNTLEIEDPCHLGISSSAMEKTISSSVSLDGQKGSSKSDPSGSKPSTSPRGDSSCDVKFPVSGKSIAASTDFGAKDSVASENVGAAHQDREGPTHSKGLFFDYPGYAGHSLATKDEGFTHMMSQDLSCRSIIDFKKDLRMSSNANNDATQIALRFPALVVHPRDLSPHGVLPEGNKRQAIICAFFAKGWCIRGQSCRFLHVKDNLSDTDKRNHSTPDSELGDRHSEGLGNGLRLKSSGFTQSHYESGFLLSNTDAERLSAGCYDNCARSEVFAVHGPSSSVSPVSTYRQEFPSSYAPTLTKDSQDMSNWNQKVKTPFNSKVFTPDNFSAQVIPMKDLDSTLQYQPSHSGSALGNGILQNKSTDSNIGSGYGRFSAYDWEPSEPFRPSFIISSTGRFSLASQFDPFQDGAGKCHKGEGAFGSTYATHGASFSNTADDLVGGNLGGRLVRECERCSGSSHNKCSDHGIKKDSCFAEREKFSGIDETAESIVKKEDRNDKNDGQSDYIKDAVKDRVRHKLEMDGPHRTNWDGNRESRALRNFRVSLIELVKEILRPTWEKGLISKDVHNSIVKKSVEKVLNTLEPQSVPPSEELTKQYLSVNEPKIVKLIEGYVEKYGKS</sequence>
<proteinExistence type="predicted"/>